<dbReference type="SUPFAM" id="SSF54001">
    <property type="entry name" value="Cysteine proteinases"/>
    <property type="match status" value="1"/>
</dbReference>
<dbReference type="Gene3D" id="3.10.620.30">
    <property type="match status" value="1"/>
</dbReference>
<accession>A0A9D2C597</accession>
<keyword evidence="1" id="KW-0732">Signal</keyword>
<gene>
    <name evidence="3" type="ORF">H9831_04985</name>
</gene>
<dbReference type="AlphaFoldDB" id="A0A9D2C597"/>
<reference evidence="3" key="1">
    <citation type="journal article" date="2021" name="PeerJ">
        <title>Extensive microbial diversity within the chicken gut microbiome revealed by metagenomics and culture.</title>
        <authorList>
            <person name="Gilroy R."/>
            <person name="Ravi A."/>
            <person name="Getino M."/>
            <person name="Pursley I."/>
            <person name="Horton D.L."/>
            <person name="Alikhan N.F."/>
            <person name="Baker D."/>
            <person name="Gharbi K."/>
            <person name="Hall N."/>
            <person name="Watson M."/>
            <person name="Adriaenssens E.M."/>
            <person name="Foster-Nyarko E."/>
            <person name="Jarju S."/>
            <person name="Secka A."/>
            <person name="Antonio M."/>
            <person name="Oren A."/>
            <person name="Chaudhuri R.R."/>
            <person name="La Ragione R."/>
            <person name="Hildebrand F."/>
            <person name="Pallen M.J."/>
        </authorList>
    </citation>
    <scope>NUCLEOTIDE SEQUENCE</scope>
    <source>
        <strain evidence="3">ChiSxjej3B15-24422</strain>
    </source>
</reference>
<reference evidence="3" key="2">
    <citation type="submission" date="2021-04" db="EMBL/GenBank/DDBJ databases">
        <authorList>
            <person name="Gilroy R."/>
        </authorList>
    </citation>
    <scope>NUCLEOTIDE SEQUENCE</scope>
    <source>
        <strain evidence="3">ChiSxjej3B15-24422</strain>
    </source>
</reference>
<feature type="chain" id="PRO_5039477192" evidence="1">
    <location>
        <begin position="27"/>
        <end position="278"/>
    </location>
</feature>
<sequence length="278" mass="30337">MLNRKHILRKLMMPAGAFLMGLLLFAGPGNCSVQAAGTAKAETAAVAEAPAAVPAAAAPAAQTAVTAEPVIGTEAPPAQAAGQTAPAVQPIYGPMLVGTDLYYVDPETQDLVRDEFRGTLYFGPDGKYTSGDEVLDTYVEAVLAAFVAEGKTRADLLRDVYVYTRDSFTYLKRNYYEVGQTGWEHDEALTMFSTGRGNCYCYASVFYYLSRALGFDSQIVSGLVGSTRQSPHGWVEIVVNGESLIFDTELEMAYLKKNQKYDFFAMSYKNVPWRYVKG</sequence>
<evidence type="ECO:0000259" key="2">
    <source>
        <dbReference type="Pfam" id="PF01841"/>
    </source>
</evidence>
<dbReference type="Pfam" id="PF01841">
    <property type="entry name" value="Transglut_core"/>
    <property type="match status" value="1"/>
</dbReference>
<comment type="caution">
    <text evidence="3">The sequence shown here is derived from an EMBL/GenBank/DDBJ whole genome shotgun (WGS) entry which is preliminary data.</text>
</comment>
<dbReference type="InterPro" id="IPR038765">
    <property type="entry name" value="Papain-like_cys_pep_sf"/>
</dbReference>
<proteinExistence type="predicted"/>
<feature type="signal peptide" evidence="1">
    <location>
        <begin position="1"/>
        <end position="26"/>
    </location>
</feature>
<evidence type="ECO:0000313" key="4">
    <source>
        <dbReference type="Proteomes" id="UP000824007"/>
    </source>
</evidence>
<evidence type="ECO:0000313" key="3">
    <source>
        <dbReference type="EMBL" id="HIY60022.1"/>
    </source>
</evidence>
<feature type="domain" description="Transglutaminase-like" evidence="2">
    <location>
        <begin position="145"/>
        <end position="241"/>
    </location>
</feature>
<name>A0A9D2C597_9FIRM</name>
<dbReference type="Proteomes" id="UP000824007">
    <property type="component" value="Unassembled WGS sequence"/>
</dbReference>
<evidence type="ECO:0000256" key="1">
    <source>
        <dbReference type="SAM" id="SignalP"/>
    </source>
</evidence>
<organism evidence="3 4">
    <name type="scientific">Candidatus Eisenbergiella pullistercoris</name>
    <dbReference type="NCBI Taxonomy" id="2838555"/>
    <lineage>
        <taxon>Bacteria</taxon>
        <taxon>Bacillati</taxon>
        <taxon>Bacillota</taxon>
        <taxon>Clostridia</taxon>
        <taxon>Lachnospirales</taxon>
        <taxon>Lachnospiraceae</taxon>
        <taxon>Eisenbergiella</taxon>
    </lineage>
</organism>
<dbReference type="InterPro" id="IPR002931">
    <property type="entry name" value="Transglutaminase-like"/>
</dbReference>
<protein>
    <submittedName>
        <fullName evidence="3">Transglutaminase-like domain-containing protein</fullName>
    </submittedName>
</protein>
<dbReference type="EMBL" id="DXDD01000065">
    <property type="protein sequence ID" value="HIY60022.1"/>
    <property type="molecule type" value="Genomic_DNA"/>
</dbReference>